<gene>
    <name evidence="3" type="ORF">B4U80_13396</name>
</gene>
<dbReference type="AlphaFoldDB" id="A0A443S7F8"/>
<sequence>MQLESRINIYPKINMCFKSEFNSNYDSLLKDVYEWALSQKLCKSKNYLYKCCADLQNLVCMCYPYGDYERILIISKFMVQIFILDDIIEKKQSGCDFYDSLMKHGNENKDLIELLDKCNEDKETPFVVSFADIWKQLKNFSNISWQKRFAESYIWYLKTTEWEKKNIADNRVPSLNEYLEYRHFAGGVDMFLNLIEIARDIFIPDFVAVNMTFQRLFYIAGTHVCLVNDIHSFEKEKMIGQIHNMVNIMKHEYNICEQEAIDKATNFVNDEIEKFVVSEKQLLPIYEGEVNECVLKYLDGLKTWMSGNHDWGIKCDRYIPNKYGGW</sequence>
<dbReference type="SFLD" id="SFLDS00005">
    <property type="entry name" value="Isoprenoid_Synthase_Type_I"/>
    <property type="match status" value="1"/>
</dbReference>
<evidence type="ECO:0000313" key="3">
    <source>
        <dbReference type="EMBL" id="RWS23355.1"/>
    </source>
</evidence>
<evidence type="ECO:0000256" key="2">
    <source>
        <dbReference type="RuleBase" id="RU366034"/>
    </source>
</evidence>
<dbReference type="Proteomes" id="UP000288716">
    <property type="component" value="Unassembled WGS sequence"/>
</dbReference>
<comment type="caution">
    <text evidence="3">The sequence shown here is derived from an EMBL/GenBank/DDBJ whole genome shotgun (WGS) entry which is preliminary data.</text>
</comment>
<comment type="cofactor">
    <cofactor evidence="2">
        <name>Mg(2+)</name>
        <dbReference type="ChEBI" id="CHEBI:18420"/>
    </cofactor>
</comment>
<name>A0A443S7F8_9ACAR</name>
<evidence type="ECO:0000313" key="4">
    <source>
        <dbReference type="Proteomes" id="UP000288716"/>
    </source>
</evidence>
<proteinExistence type="inferred from homology"/>
<dbReference type="PANTHER" id="PTHR35201">
    <property type="entry name" value="TERPENE SYNTHASE"/>
    <property type="match status" value="1"/>
</dbReference>
<organism evidence="3 4">
    <name type="scientific">Leptotrombidium deliense</name>
    <dbReference type="NCBI Taxonomy" id="299467"/>
    <lineage>
        <taxon>Eukaryota</taxon>
        <taxon>Metazoa</taxon>
        <taxon>Ecdysozoa</taxon>
        <taxon>Arthropoda</taxon>
        <taxon>Chelicerata</taxon>
        <taxon>Arachnida</taxon>
        <taxon>Acari</taxon>
        <taxon>Acariformes</taxon>
        <taxon>Trombidiformes</taxon>
        <taxon>Prostigmata</taxon>
        <taxon>Anystina</taxon>
        <taxon>Parasitengona</taxon>
        <taxon>Trombiculoidea</taxon>
        <taxon>Trombiculidae</taxon>
        <taxon>Leptotrombidium</taxon>
    </lineage>
</organism>
<dbReference type="OrthoDB" id="2861623at2759"/>
<keyword evidence="2" id="KW-0456">Lyase</keyword>
<dbReference type="Gene3D" id="1.10.600.10">
    <property type="entry name" value="Farnesyl Diphosphate Synthase"/>
    <property type="match status" value="1"/>
</dbReference>
<dbReference type="GO" id="GO:0046872">
    <property type="term" value="F:metal ion binding"/>
    <property type="evidence" value="ECO:0007669"/>
    <property type="project" value="UniProtKB-KW"/>
</dbReference>
<evidence type="ECO:0000256" key="1">
    <source>
        <dbReference type="ARBA" id="ARBA00006333"/>
    </source>
</evidence>
<keyword evidence="2" id="KW-0460">Magnesium</keyword>
<keyword evidence="4" id="KW-1185">Reference proteome</keyword>
<accession>A0A443S7F8</accession>
<comment type="similarity">
    <text evidence="1 2">Belongs to the terpene synthase family.</text>
</comment>
<keyword evidence="2" id="KW-0479">Metal-binding</keyword>
<dbReference type="GO" id="GO:0010333">
    <property type="term" value="F:terpene synthase activity"/>
    <property type="evidence" value="ECO:0007669"/>
    <property type="project" value="InterPro"/>
</dbReference>
<dbReference type="PANTHER" id="PTHR35201:SF4">
    <property type="entry name" value="BETA-PINACENE SYNTHASE-RELATED"/>
    <property type="match status" value="1"/>
</dbReference>
<dbReference type="InterPro" id="IPR008949">
    <property type="entry name" value="Isoprenoid_synthase_dom_sf"/>
</dbReference>
<dbReference type="VEuPathDB" id="VectorBase:LDEU008685"/>
<dbReference type="EC" id="4.2.3.-" evidence="2"/>
<protein>
    <recommendedName>
        <fullName evidence="2">Terpene synthase</fullName>
        <ecNumber evidence="2">4.2.3.-</ecNumber>
    </recommendedName>
</protein>
<reference evidence="3 4" key="1">
    <citation type="journal article" date="2018" name="Gigascience">
        <title>Genomes of trombidid mites reveal novel predicted allergens and laterally-transferred genes associated with secondary metabolism.</title>
        <authorList>
            <person name="Dong X."/>
            <person name="Chaisiri K."/>
            <person name="Xia D."/>
            <person name="Armstrong S.D."/>
            <person name="Fang Y."/>
            <person name="Donnelly M.J."/>
            <person name="Kadowaki T."/>
            <person name="McGarry J.W."/>
            <person name="Darby A.C."/>
            <person name="Makepeace B.L."/>
        </authorList>
    </citation>
    <scope>NUCLEOTIDE SEQUENCE [LARGE SCALE GENOMIC DNA]</scope>
    <source>
        <strain evidence="3">UoL-UT</strain>
    </source>
</reference>
<dbReference type="EMBL" id="NCKV01006612">
    <property type="protein sequence ID" value="RWS23355.1"/>
    <property type="molecule type" value="Genomic_DNA"/>
</dbReference>
<dbReference type="Pfam" id="PF19086">
    <property type="entry name" value="Terpene_syn_C_2"/>
    <property type="match status" value="1"/>
</dbReference>
<dbReference type="InterPro" id="IPR034686">
    <property type="entry name" value="Terpene_cyclase-like_2"/>
</dbReference>
<dbReference type="SFLD" id="SFLDG01020">
    <property type="entry name" value="Terpene_Cyclase_Like_2"/>
    <property type="match status" value="1"/>
</dbReference>
<dbReference type="GO" id="GO:0008299">
    <property type="term" value="P:isoprenoid biosynthetic process"/>
    <property type="evidence" value="ECO:0007669"/>
    <property type="project" value="UniProtKB-ARBA"/>
</dbReference>
<dbReference type="SUPFAM" id="SSF48576">
    <property type="entry name" value="Terpenoid synthases"/>
    <property type="match status" value="1"/>
</dbReference>